<comment type="caution">
    <text evidence="1">The sequence shown here is derived from an EMBL/GenBank/DDBJ whole genome shotgun (WGS) entry which is preliminary data.</text>
</comment>
<reference evidence="1 2" key="1">
    <citation type="submission" date="2017-06" db="EMBL/GenBank/DDBJ databases">
        <title>Draft genome sequence of Fusobacterium nucleatum subsp. polymorphum KCOM 1274 (=ChDC F309).</title>
        <authorList>
            <person name="Kook J.-K."/>
            <person name="Park S.-N."/>
            <person name="Lim Y.K."/>
            <person name="Roh H."/>
        </authorList>
    </citation>
    <scope>NUCLEOTIDE SEQUENCE [LARGE SCALE GENOMIC DNA]</scope>
    <source>
        <strain evidence="2">KCOM 1274 (ChDC F309)</strain>
    </source>
</reference>
<evidence type="ECO:0000313" key="1">
    <source>
        <dbReference type="EMBL" id="PHI17120.1"/>
    </source>
</evidence>
<gene>
    <name evidence="1" type="ORF">CBG56_03095</name>
</gene>
<dbReference type="Proteomes" id="UP000224507">
    <property type="component" value="Unassembled WGS sequence"/>
</dbReference>
<dbReference type="RefSeq" id="WP_098997079.1">
    <property type="nucleotide sequence ID" value="NZ_CP077153.1"/>
</dbReference>
<dbReference type="AlphaFoldDB" id="A0A2C6AZ02"/>
<dbReference type="EMBL" id="NIRO01000002">
    <property type="protein sequence ID" value="PHI17120.1"/>
    <property type="molecule type" value="Genomic_DNA"/>
</dbReference>
<organism evidence="1 2">
    <name type="scientific">Fusobacterium nucleatum subsp. polymorphum</name>
    <name type="common">Fusobacterium polymorphum</name>
    <dbReference type="NCBI Taxonomy" id="76857"/>
    <lineage>
        <taxon>Bacteria</taxon>
        <taxon>Fusobacteriati</taxon>
        <taxon>Fusobacteriota</taxon>
        <taxon>Fusobacteriia</taxon>
        <taxon>Fusobacteriales</taxon>
        <taxon>Fusobacteriaceae</taxon>
        <taxon>Fusobacterium</taxon>
    </lineage>
</organism>
<proteinExistence type="predicted"/>
<protein>
    <recommendedName>
        <fullName evidence="3">DUF4325 domain-containing protein</fullName>
    </recommendedName>
</protein>
<evidence type="ECO:0000313" key="2">
    <source>
        <dbReference type="Proteomes" id="UP000224507"/>
    </source>
</evidence>
<name>A0A2C6AZ02_FUSNP</name>
<accession>A0A2C6AZ02</accession>
<evidence type="ECO:0008006" key="3">
    <source>
        <dbReference type="Google" id="ProtNLM"/>
    </source>
</evidence>
<sequence length="119" mass="13972">MKMINIKNELLIPNFKYLNGRPEGEDARKKLGLDKLEDNECFKGIEFYVDKGLTGINVSYFLGLFSPTIFKKGENFFKNKYKFRYASDIEKELFEADIEEGLKETRRNYNPLNLLKKGE</sequence>